<proteinExistence type="predicted"/>
<dbReference type="EMBL" id="RYUM01000012">
    <property type="protein sequence ID" value="RYQ18964.1"/>
    <property type="molecule type" value="Genomic_DNA"/>
</dbReference>
<organism evidence="2 3">
    <name type="scientific">Bifidobacterium pseudolongum subsp. globosum</name>
    <dbReference type="NCBI Taxonomy" id="1690"/>
    <lineage>
        <taxon>Bacteria</taxon>
        <taxon>Bacillati</taxon>
        <taxon>Actinomycetota</taxon>
        <taxon>Actinomycetes</taxon>
        <taxon>Bifidobacteriales</taxon>
        <taxon>Bifidobacteriaceae</taxon>
        <taxon>Bifidobacterium</taxon>
    </lineage>
</organism>
<reference evidence="2 3" key="1">
    <citation type="submission" date="2018-12" db="EMBL/GenBank/DDBJ databases">
        <title>Unveiling genomic diversity among members of the Bifidobacterium pseudolongum species, a widely distributed gut commensal of the animal kingdom.</title>
        <authorList>
            <person name="Lugli G.A."/>
            <person name="Duranti S."/>
            <person name="Albert K."/>
            <person name="Mancabelli L."/>
            <person name="Napoli S."/>
            <person name="Viappiani A."/>
            <person name="Anzalone R."/>
            <person name="Longhi G."/>
            <person name="Milani C."/>
            <person name="Turroni F."/>
            <person name="Alessandri G."/>
            <person name="Sela D.A."/>
            <person name="Van Sinderen D."/>
            <person name="Ventura M."/>
        </authorList>
    </citation>
    <scope>NUCLEOTIDE SEQUENCE [LARGE SCALE GENOMIC DNA]</scope>
    <source>
        <strain evidence="2 3">2071B</strain>
    </source>
</reference>
<dbReference type="RefSeq" id="WP_129864404.1">
    <property type="nucleotide sequence ID" value="NZ_RYUM01000012.1"/>
</dbReference>
<dbReference type="AlphaFoldDB" id="A0A4Q5A513"/>
<gene>
    <name evidence="2" type="ORF">PG2071B_1085</name>
</gene>
<feature type="compositionally biased region" description="Basic and acidic residues" evidence="1">
    <location>
        <begin position="258"/>
        <end position="279"/>
    </location>
</feature>
<feature type="region of interest" description="Disordered" evidence="1">
    <location>
        <begin position="245"/>
        <end position="279"/>
    </location>
</feature>
<comment type="caution">
    <text evidence="2">The sequence shown here is derived from an EMBL/GenBank/DDBJ whole genome shotgun (WGS) entry which is preliminary data.</text>
</comment>
<dbReference type="Proteomes" id="UP000291187">
    <property type="component" value="Unassembled WGS sequence"/>
</dbReference>
<evidence type="ECO:0000256" key="1">
    <source>
        <dbReference type="SAM" id="MobiDB-lite"/>
    </source>
</evidence>
<evidence type="ECO:0000313" key="2">
    <source>
        <dbReference type="EMBL" id="RYQ18964.1"/>
    </source>
</evidence>
<accession>A0A4Q5A513</accession>
<sequence length="311" mass="35326">MTTTMSMTERHKRVEELVMQDPLVRERASKFSDAQADISRWHVTNKTALRATIGQLDELDELIEYSEFCLEDLKCAKHSAYKHVMAQYPHVWDTTCPDPFTTDTQDKAEEMVTIRKDDAVDELVNIYGGHIDKWLEALRERGSTHTDANDNNAEKIETTSTDLDKPFEKEDKLARELFGKLWYGDVPELELPTSYSTLGPMTLSHCARAIGLYKRMLKRYVPDLADNRPAWVAHRLMDAFDDAAEASEDALSSPTPQERAEYYTERDQCGPDAGEREQARETARRVIADYMGVPVDDIHIICSGVVGFGGE</sequence>
<name>A0A4Q5A513_9BIFI</name>
<protein>
    <submittedName>
        <fullName evidence="2">Uncharacterized protein</fullName>
    </submittedName>
</protein>
<evidence type="ECO:0000313" key="3">
    <source>
        <dbReference type="Proteomes" id="UP000291187"/>
    </source>
</evidence>